<evidence type="ECO:0000313" key="5">
    <source>
        <dbReference type="Proteomes" id="UP000248214"/>
    </source>
</evidence>
<dbReference type="RefSeq" id="WP_110607737.1">
    <property type="nucleotide sequence ID" value="NZ_PDOD01000001.1"/>
</dbReference>
<keyword evidence="2" id="KW-0472">Membrane</keyword>
<feature type="coiled-coil region" evidence="1">
    <location>
        <begin position="183"/>
        <end position="241"/>
    </location>
</feature>
<feature type="coiled-coil region" evidence="1">
    <location>
        <begin position="674"/>
        <end position="729"/>
    </location>
</feature>
<dbReference type="EMBL" id="PDOD01000001">
    <property type="protein sequence ID" value="PYZ94102.1"/>
    <property type="molecule type" value="Genomic_DNA"/>
</dbReference>
<keyword evidence="2" id="KW-1133">Transmembrane helix</keyword>
<proteinExistence type="predicted"/>
<feature type="domain" description="YhaN AAA" evidence="3">
    <location>
        <begin position="1"/>
        <end position="199"/>
    </location>
</feature>
<feature type="coiled-coil region" evidence="1">
    <location>
        <begin position="783"/>
        <end position="824"/>
    </location>
</feature>
<dbReference type="InterPro" id="IPR038734">
    <property type="entry name" value="YhaN_AAA"/>
</dbReference>
<gene>
    <name evidence="4" type="ORF">CR194_00740</name>
</gene>
<evidence type="ECO:0000256" key="2">
    <source>
        <dbReference type="SAM" id="Phobius"/>
    </source>
</evidence>
<dbReference type="Gene3D" id="3.40.50.300">
    <property type="entry name" value="P-loop containing nucleotide triphosphate hydrolases"/>
    <property type="match status" value="2"/>
</dbReference>
<dbReference type="InterPro" id="IPR027417">
    <property type="entry name" value="P-loop_NTPase"/>
</dbReference>
<evidence type="ECO:0000313" key="4">
    <source>
        <dbReference type="EMBL" id="PYZ94102.1"/>
    </source>
</evidence>
<feature type="transmembrane region" description="Helical" evidence="2">
    <location>
        <begin position="472"/>
        <end position="489"/>
    </location>
</feature>
<accession>A0A323TG44</accession>
<keyword evidence="5" id="KW-1185">Reference proteome</keyword>
<dbReference type="PANTHER" id="PTHR41259:SF1">
    <property type="entry name" value="DOUBLE-STRAND BREAK REPAIR RAD50 ATPASE, PUTATIVE-RELATED"/>
    <property type="match status" value="1"/>
</dbReference>
<protein>
    <recommendedName>
        <fullName evidence="3">YhaN AAA domain-containing protein</fullName>
    </recommendedName>
</protein>
<dbReference type="PANTHER" id="PTHR41259">
    <property type="entry name" value="DOUBLE-STRAND BREAK REPAIR RAD50 ATPASE, PUTATIVE-RELATED"/>
    <property type="match status" value="1"/>
</dbReference>
<dbReference type="OrthoDB" id="9764467at2"/>
<dbReference type="Pfam" id="PF13514">
    <property type="entry name" value="AAA_27"/>
    <property type="match status" value="1"/>
</dbReference>
<organism evidence="4 5">
    <name type="scientific">Salipaludibacillus keqinensis</name>
    <dbReference type="NCBI Taxonomy" id="2045207"/>
    <lineage>
        <taxon>Bacteria</taxon>
        <taxon>Bacillati</taxon>
        <taxon>Bacillota</taxon>
        <taxon>Bacilli</taxon>
        <taxon>Bacillales</taxon>
        <taxon>Bacillaceae</taxon>
    </lineage>
</organism>
<sequence>MKLKKIQIYGFGKWIDQSWDLSEEPLSLFVGHNESGKSTLMAFIHAIFFGFPSKRENQYLPRDSNKYGGTLIIDLYPYENLSIQRVGGRRQKGHVTIHYPDGRTGDEQDLHTLLKGLDVNTFKGIFHFDLDGLQEMKGMTPKELNRYLYDAGMTGASKLASLEKSIEQMSDRLFKPRGKKTEINDLANQLNELKQSLQKWEDQLNNYGEIQASVREIEQTLVHMNHEQKKIQQQLRKLDKRMSLSKVANDWNALKQQIDSQENIERFPLNGVDRLDQLNELLAEKGAKRLHEKEKIQEKYNELELLVTEFLDEQTAMNLNMTVEQLPLYKNWQDEEIQLSFKEGELVKQQKFIEEEWVPYTKNEFHKANIHGFIIDKYEQLKEKWQLLCRQEESLTEEKNRYNREKTVIEQQLEYEKEHLLSAEDEREYEQSLLHHGNEKIIKKEKEMLIEQQAWIKKDKERLESSIKSKMNGLYSFMLVIAMLAVYQILVSDYALLIFLFISSVILLFFIRKTRVDHKRETEKLEAEDKEKKDRIREFSMEEAGTVNVVQLEQILRQNQERKIQVDVKTQKITSIRQQMAQWEEDRNQLLKEWTSFHDHMAAWTEEASLPSDKEVMFYGRFLSSIKEWKQINRECLTIIEKRSALQKKMTEYENSVYSLSTKCQVNVPIEATVEEQVRALKQLMKSKMEMEEEKRRLNDQVALSEDVLLQTEQELKQIKRQKQELLAYAEVEHEETFRSKAEQFAEQQRMTGRLREWDLQMMAIIPDKMERDKMIQEIFSREMDEELEQDQLNERLNQIEQQKNELLTSLSHEKLELKQLEEEGTYEEQLQRFMTRKEKLNNLVKQWAVFKTSEYMIQKVKAIYEKERQPKVMKKAQEIFSKLTEAKYPYLFAPLGEERFLVERNDGQRFEPNKLSRGTCELLYLSIRLSLAIEDSTKWNFPLFMDETLVNMDKQRRGAVLDYLHEVSRKRQILFFTCHDHIKDEVDRTKLGVITHVITP</sequence>
<evidence type="ECO:0000256" key="1">
    <source>
        <dbReference type="SAM" id="Coils"/>
    </source>
</evidence>
<dbReference type="Proteomes" id="UP000248214">
    <property type="component" value="Unassembled WGS sequence"/>
</dbReference>
<name>A0A323TG44_9BACI</name>
<comment type="caution">
    <text evidence="4">The sequence shown here is derived from an EMBL/GenBank/DDBJ whole genome shotgun (WGS) entry which is preliminary data.</text>
</comment>
<dbReference type="SUPFAM" id="SSF52540">
    <property type="entry name" value="P-loop containing nucleoside triphosphate hydrolases"/>
    <property type="match status" value="1"/>
</dbReference>
<reference evidence="4 5" key="1">
    <citation type="submission" date="2017-10" db="EMBL/GenBank/DDBJ databases">
        <title>Bacillus sp. nov., a halophilic bacterium isolated from a Keqin Lake.</title>
        <authorList>
            <person name="Wang H."/>
        </authorList>
    </citation>
    <scope>NUCLEOTIDE SEQUENCE [LARGE SCALE GENOMIC DNA]</scope>
    <source>
        <strain evidence="4 5">KQ-12</strain>
    </source>
</reference>
<feature type="transmembrane region" description="Helical" evidence="2">
    <location>
        <begin position="495"/>
        <end position="511"/>
    </location>
</feature>
<evidence type="ECO:0000259" key="3">
    <source>
        <dbReference type="Pfam" id="PF13514"/>
    </source>
</evidence>
<dbReference type="AlphaFoldDB" id="A0A323TG44"/>
<keyword evidence="2" id="KW-0812">Transmembrane</keyword>
<keyword evidence="1" id="KW-0175">Coiled coil</keyword>